<dbReference type="InterPro" id="IPR052017">
    <property type="entry name" value="TSUP"/>
</dbReference>
<feature type="transmembrane region" description="Helical" evidence="8">
    <location>
        <begin position="259"/>
        <end position="280"/>
    </location>
</feature>
<keyword evidence="10" id="KW-1185">Reference proteome</keyword>
<dbReference type="PANTHER" id="PTHR30269:SF38">
    <property type="entry name" value="SULFITE EXPORTER TAUE_SAFE"/>
    <property type="match status" value="1"/>
</dbReference>
<feature type="transmembrane region" description="Helical" evidence="8">
    <location>
        <begin position="43"/>
        <end position="64"/>
    </location>
</feature>
<comment type="subcellular location">
    <subcellularLocation>
        <location evidence="1">Cell membrane</location>
        <topology evidence="1">Multi-pass membrane protein</topology>
    </subcellularLocation>
</comment>
<dbReference type="AlphaFoldDB" id="A0A0G4GXW5"/>
<dbReference type="InterPro" id="IPR002781">
    <property type="entry name" value="TM_pro_TauE-like"/>
</dbReference>
<feature type="compositionally biased region" description="Low complexity" evidence="7">
    <location>
        <begin position="579"/>
        <end position="589"/>
    </location>
</feature>
<dbReference type="VEuPathDB" id="CryptoDB:Vbra_19029"/>
<evidence type="ECO:0000256" key="1">
    <source>
        <dbReference type="ARBA" id="ARBA00004651"/>
    </source>
</evidence>
<feature type="transmembrane region" description="Helical" evidence="8">
    <location>
        <begin position="311"/>
        <end position="331"/>
    </location>
</feature>
<feature type="transmembrane region" description="Helical" evidence="8">
    <location>
        <begin position="71"/>
        <end position="93"/>
    </location>
</feature>
<feature type="transmembrane region" description="Helical" evidence="8">
    <location>
        <begin position="195"/>
        <end position="221"/>
    </location>
</feature>
<evidence type="ECO:0000256" key="7">
    <source>
        <dbReference type="SAM" id="MobiDB-lite"/>
    </source>
</evidence>
<feature type="region of interest" description="Disordered" evidence="7">
    <location>
        <begin position="571"/>
        <end position="598"/>
    </location>
</feature>
<proteinExistence type="predicted"/>
<accession>A0A0G4GXW5</accession>
<gene>
    <name evidence="9" type="ORF">Vbra_19029</name>
</gene>
<keyword evidence="6 8" id="KW-0472">Membrane</keyword>
<evidence type="ECO:0000256" key="3">
    <source>
        <dbReference type="ARBA" id="ARBA00022475"/>
    </source>
</evidence>
<dbReference type="EMBL" id="CDMY01000869">
    <property type="protein sequence ID" value="CEM35947.1"/>
    <property type="molecule type" value="Genomic_DNA"/>
</dbReference>
<evidence type="ECO:0000313" key="9">
    <source>
        <dbReference type="EMBL" id="CEM35947.1"/>
    </source>
</evidence>
<evidence type="ECO:0000313" key="10">
    <source>
        <dbReference type="Proteomes" id="UP000041254"/>
    </source>
</evidence>
<dbReference type="PANTHER" id="PTHR30269">
    <property type="entry name" value="TRANSMEMBRANE PROTEIN YFCA"/>
    <property type="match status" value="1"/>
</dbReference>
<evidence type="ECO:0000256" key="2">
    <source>
        <dbReference type="ARBA" id="ARBA00022448"/>
    </source>
</evidence>
<feature type="transmembrane region" description="Helical" evidence="8">
    <location>
        <begin position="21"/>
        <end position="37"/>
    </location>
</feature>
<evidence type="ECO:0000256" key="6">
    <source>
        <dbReference type="ARBA" id="ARBA00023136"/>
    </source>
</evidence>
<organism evidence="9 10">
    <name type="scientific">Vitrella brassicaformis (strain CCMP3155)</name>
    <dbReference type="NCBI Taxonomy" id="1169540"/>
    <lineage>
        <taxon>Eukaryota</taxon>
        <taxon>Sar</taxon>
        <taxon>Alveolata</taxon>
        <taxon>Colpodellida</taxon>
        <taxon>Vitrellaceae</taxon>
        <taxon>Vitrella</taxon>
    </lineage>
</organism>
<evidence type="ECO:0000256" key="8">
    <source>
        <dbReference type="SAM" id="Phobius"/>
    </source>
</evidence>
<feature type="region of interest" description="Disordered" evidence="7">
    <location>
        <begin position="158"/>
        <end position="181"/>
    </location>
</feature>
<keyword evidence="2" id="KW-0813">Transport</keyword>
<dbReference type="GO" id="GO:0005886">
    <property type="term" value="C:plasma membrane"/>
    <property type="evidence" value="ECO:0007669"/>
    <property type="project" value="UniProtKB-SubCell"/>
</dbReference>
<evidence type="ECO:0000256" key="4">
    <source>
        <dbReference type="ARBA" id="ARBA00022692"/>
    </source>
</evidence>
<keyword evidence="5 8" id="KW-1133">Transmembrane helix</keyword>
<feature type="transmembrane region" description="Helical" evidence="8">
    <location>
        <begin position="99"/>
        <end position="117"/>
    </location>
</feature>
<evidence type="ECO:0000256" key="5">
    <source>
        <dbReference type="ARBA" id="ARBA00022989"/>
    </source>
</evidence>
<dbReference type="InParanoid" id="A0A0G4GXW5"/>
<feature type="region of interest" description="Disordered" evidence="7">
    <location>
        <begin position="529"/>
        <end position="554"/>
    </location>
</feature>
<keyword evidence="4 8" id="KW-0812">Transmembrane</keyword>
<dbReference type="Pfam" id="PF01925">
    <property type="entry name" value="TauE"/>
    <property type="match status" value="1"/>
</dbReference>
<feature type="transmembrane region" description="Helical" evidence="8">
    <location>
        <begin position="286"/>
        <end position="304"/>
    </location>
</feature>
<protein>
    <submittedName>
        <fullName evidence="9">Uncharacterized protein</fullName>
    </submittedName>
</protein>
<keyword evidence="3" id="KW-1003">Cell membrane</keyword>
<name>A0A0G4GXW5_VITBC</name>
<dbReference type="Proteomes" id="UP000041254">
    <property type="component" value="Unassembled WGS sequence"/>
</dbReference>
<sequence length="598" mass="65131">MGVSGLMGGFCKGLAGIGDGVIYHCCFTLIALGYPAINEHISLQARVAAITATSFITNFSVLFFEREGAKRYWPVGIAFGCGMLTSVLGAWLLQNLDTYVINICLGVLFLFFAAFSATNDIRKNVIWAVYASIPDEQMAELEKAQSLAPEPLKKNMSTRVPSADLTEPSAGNPPIPAEPSDPNYPKMSRRLMLDAIWGGAMTGVSMGLTGVGATALIFFSIRQWPPPLVKASFCVACCMELCIRNMTYGINGTHRGEYWPLYVLLAVTLALGLLVGQALYRFVRTVWVIRFLLFVLWLSGLELCGLYDAEILGLTMLLLSVVWGAAMGLWICSANKRVEAAKQKLLEGWEGGEQTTPNIGKKTPLALPVDKRLSIGTTRSMETPSLDRSPPMRPTALMTAKEAMPQELRYISPAMTHSLEPTPMPTVQEEEVWVEVDLQHPQPPTKLARQPPSPTHQAPLVRVRTFSQALRRSLSSLGQIEEVAGKGRAPGTLDVVDFLNTTKPPAQVVRMRSMPIYSQHTRLSLSLSRALTSQSHQGHGRGEERDTNAPTGASVFRRFRSVSATMLGMGVGVGGKGEGQTTQTQTQTQAAVKRMDGV</sequence>
<reference evidence="9 10" key="1">
    <citation type="submission" date="2014-11" db="EMBL/GenBank/DDBJ databases">
        <authorList>
            <person name="Zhu J."/>
            <person name="Qi W."/>
            <person name="Song R."/>
        </authorList>
    </citation>
    <scope>NUCLEOTIDE SEQUENCE [LARGE SCALE GENOMIC DNA]</scope>
</reference>